<reference evidence="1" key="1">
    <citation type="submission" date="2021-01" db="EMBL/GenBank/DDBJ databases">
        <title>Whole genome shotgun sequence of Rugosimonospora africana NBRC 104875.</title>
        <authorList>
            <person name="Komaki H."/>
            <person name="Tamura T."/>
        </authorList>
    </citation>
    <scope>NUCLEOTIDE SEQUENCE</scope>
    <source>
        <strain evidence="1">NBRC 104875</strain>
    </source>
</reference>
<protein>
    <submittedName>
        <fullName evidence="1">Uncharacterized protein</fullName>
    </submittedName>
</protein>
<dbReference type="EMBL" id="BONZ01000066">
    <property type="protein sequence ID" value="GIH18407.1"/>
    <property type="molecule type" value="Genomic_DNA"/>
</dbReference>
<dbReference type="RefSeq" id="WP_239134118.1">
    <property type="nucleotide sequence ID" value="NZ_BONZ01000066.1"/>
</dbReference>
<evidence type="ECO:0000313" key="2">
    <source>
        <dbReference type="Proteomes" id="UP000642748"/>
    </source>
</evidence>
<organism evidence="1 2">
    <name type="scientific">Rugosimonospora africana</name>
    <dbReference type="NCBI Taxonomy" id="556532"/>
    <lineage>
        <taxon>Bacteria</taxon>
        <taxon>Bacillati</taxon>
        <taxon>Actinomycetota</taxon>
        <taxon>Actinomycetes</taxon>
        <taxon>Micromonosporales</taxon>
        <taxon>Micromonosporaceae</taxon>
        <taxon>Rugosimonospora</taxon>
    </lineage>
</organism>
<sequence>MQGAESKLDKAYQDKTVQELADAPVAALAGVSDNAAELIKQALGIKTIRQLGTNQYFLAAQAIAKLAD</sequence>
<dbReference type="Proteomes" id="UP000642748">
    <property type="component" value="Unassembled WGS sequence"/>
</dbReference>
<accession>A0A8J3QYG6</accession>
<comment type="caution">
    <text evidence="1">The sequence shown here is derived from an EMBL/GenBank/DDBJ whole genome shotgun (WGS) entry which is preliminary data.</text>
</comment>
<proteinExistence type="predicted"/>
<keyword evidence="2" id="KW-1185">Reference proteome</keyword>
<name>A0A8J3QYG6_9ACTN</name>
<gene>
    <name evidence="1" type="ORF">Raf01_65790</name>
</gene>
<dbReference type="AlphaFoldDB" id="A0A8J3QYG6"/>
<evidence type="ECO:0000313" key="1">
    <source>
        <dbReference type="EMBL" id="GIH18407.1"/>
    </source>
</evidence>